<evidence type="ECO:0000256" key="1">
    <source>
        <dbReference type="ARBA" id="ARBA00012172"/>
    </source>
</evidence>
<dbReference type="InterPro" id="IPR003409">
    <property type="entry name" value="MORN"/>
</dbReference>
<dbReference type="GO" id="GO:0046854">
    <property type="term" value="P:phosphatidylinositol phosphate biosynthetic process"/>
    <property type="evidence" value="ECO:0007669"/>
    <property type="project" value="TreeGrafter"/>
</dbReference>
<keyword evidence="6 7" id="KW-0067">ATP-binding</keyword>
<feature type="domain" description="PIPK" evidence="8">
    <location>
        <begin position="440"/>
        <end position="823"/>
    </location>
</feature>
<dbReference type="SMART" id="SM00698">
    <property type="entry name" value="MORN"/>
    <property type="match status" value="7"/>
</dbReference>
<dbReference type="PROSITE" id="PS51455">
    <property type="entry name" value="PIPK"/>
    <property type="match status" value="1"/>
</dbReference>
<accession>A0A8T2UIC7</accession>
<keyword evidence="10" id="KW-1185">Reference proteome</keyword>
<keyword evidence="5 7" id="KW-0418">Kinase</keyword>
<dbReference type="Pfam" id="PF01504">
    <property type="entry name" value="PIP5K"/>
    <property type="match status" value="1"/>
</dbReference>
<dbReference type="GO" id="GO:0005886">
    <property type="term" value="C:plasma membrane"/>
    <property type="evidence" value="ECO:0007669"/>
    <property type="project" value="TreeGrafter"/>
</dbReference>
<dbReference type="Pfam" id="PF02493">
    <property type="entry name" value="MORN"/>
    <property type="match status" value="6"/>
</dbReference>
<protein>
    <recommendedName>
        <fullName evidence="1">1-phosphatidylinositol-4-phosphate 5-kinase</fullName>
        <ecNumber evidence="1">2.7.1.68</ecNumber>
    </recommendedName>
</protein>
<dbReference type="Gene3D" id="3.30.810.10">
    <property type="entry name" value="2-Layer Sandwich"/>
    <property type="match status" value="1"/>
</dbReference>
<evidence type="ECO:0000256" key="7">
    <source>
        <dbReference type="PROSITE-ProRule" id="PRU00781"/>
    </source>
</evidence>
<dbReference type="EMBL" id="CM035411">
    <property type="protein sequence ID" value="KAH7434429.1"/>
    <property type="molecule type" value="Genomic_DNA"/>
</dbReference>
<dbReference type="Gene3D" id="2.20.110.10">
    <property type="entry name" value="Histone H3 K4-specific methyltransferase SET7/9 N-terminal domain"/>
    <property type="match status" value="2"/>
</dbReference>
<dbReference type="GO" id="GO:0016308">
    <property type="term" value="F:1-phosphatidylinositol-4-phosphate 5-kinase activity"/>
    <property type="evidence" value="ECO:0007669"/>
    <property type="project" value="UniProtKB-EC"/>
</dbReference>
<dbReference type="InterPro" id="IPR002498">
    <property type="entry name" value="PInositol-4-P-4/5-kinase_core"/>
</dbReference>
<keyword evidence="3" id="KW-0677">Repeat</keyword>
<evidence type="ECO:0000256" key="5">
    <source>
        <dbReference type="ARBA" id="ARBA00022777"/>
    </source>
</evidence>
<dbReference type="OMA" id="CAGNWGK"/>
<sequence length="828" mass="93827">MEKQKEAMDGQKSPSVMQCVEAMRNFFEELQCQTKKGHFGRRRMAPIGIFCMSGPVAHVDDEDGDEDYEDAEYDHSDDCVQKGALNFILPSPEKASFPRAKNNDTHCSPKYFQNGSDIPEDLCSERLLKCRWPDGCTYEGDGVFDKGSGRGKICWPTGSSYEGEFMGGHLNGVGTYRGADGTIYKGNWILNRKHGFGRKKYANGDVYEGTWKWDLPEGQGCYFWSNGSEYYGSWKGGLMSGRGVLVWESGDTYDGHWLNGMPDGRGVYTWEDGSTYFGTWRRGLKHGEGRFYPPGSKHVETERLHHAFSLSEDSMVMQERVNSTSQTSCRQKICSPSHLPQELRRLGQRPSLDDAPFNSIATSDNNEAALIPLKRLSNVGTCECFIPGQCSPANHEWAVDTDEHVFEQRDAFLCKGNVAGYTWQCRERKGFGETIYKGHRSYDLMLNLQLGIRYSIGKSTQENRRKLLPFDFGPKSRLKISFPKEGSQFTPPHQSDDFKWKDYCPLVFRHLRETFKIDSADYMLSICGNAGLRELSSPGKSGSVFYLSQDERFIIKTLRKAEVKVLLKMLPQYYNHVQMHRNTLLTKFFGLHRIKPAGGQKVRFIVMGNVVSTETCIHRRFDLKGSSHGRFTDKHEADEGTTLKDLDLDFVFQLHPASRTAVLEQICRDCQFLESENIMDYSLLLGLHFKDATSSSLFSNFHCPVSDSPLRGTIADQKLAAMGDIGNAISDRSSLHSLRPNQIGHHMLAKAHRQLGLAKDGVEYDEVYDVILYFGIIDILQEYDVGKRIEHAYKSWQFDAFTISAVDPTLYSKRFQHFISGVFPAAVT</sequence>
<dbReference type="InterPro" id="IPR017163">
    <property type="entry name" value="PIno-4-P-5_kinase_pln"/>
</dbReference>
<name>A0A8T2UIC7_CERRI</name>
<reference evidence="9" key="1">
    <citation type="submission" date="2021-08" db="EMBL/GenBank/DDBJ databases">
        <title>WGS assembly of Ceratopteris richardii.</title>
        <authorList>
            <person name="Marchant D.B."/>
            <person name="Chen G."/>
            <person name="Jenkins J."/>
            <person name="Shu S."/>
            <person name="Leebens-Mack J."/>
            <person name="Grimwood J."/>
            <person name="Schmutz J."/>
            <person name="Soltis P."/>
            <person name="Soltis D."/>
            <person name="Chen Z.-H."/>
        </authorList>
    </citation>
    <scope>NUCLEOTIDE SEQUENCE</scope>
    <source>
        <strain evidence="9">Whitten #5841</strain>
        <tissue evidence="9">Leaf</tissue>
    </source>
</reference>
<evidence type="ECO:0000313" key="10">
    <source>
        <dbReference type="Proteomes" id="UP000825935"/>
    </source>
</evidence>
<dbReference type="InterPro" id="IPR027483">
    <property type="entry name" value="PInositol-4-P-4/5-kinase_C_sf"/>
</dbReference>
<dbReference type="PANTHER" id="PTHR23086">
    <property type="entry name" value="PHOSPHATIDYLINOSITOL-4-PHOSPHATE 5-KINASE"/>
    <property type="match status" value="1"/>
</dbReference>
<comment type="caution">
    <text evidence="9">The sequence shown here is derived from an EMBL/GenBank/DDBJ whole genome shotgun (WGS) entry which is preliminary data.</text>
</comment>
<evidence type="ECO:0000313" key="9">
    <source>
        <dbReference type="EMBL" id="KAH7434428.1"/>
    </source>
</evidence>
<evidence type="ECO:0000259" key="8">
    <source>
        <dbReference type="PROSITE" id="PS51455"/>
    </source>
</evidence>
<dbReference type="CDD" id="cd17302">
    <property type="entry name" value="PIPKc_AtPIP5K_like"/>
    <property type="match status" value="1"/>
</dbReference>
<dbReference type="PANTHER" id="PTHR23086:SF114">
    <property type="entry name" value="PHOSPHATIDYLINOSITOL 4-PHOSPHATE 5-KINASE 3"/>
    <property type="match status" value="1"/>
</dbReference>
<evidence type="ECO:0000256" key="2">
    <source>
        <dbReference type="ARBA" id="ARBA00022679"/>
    </source>
</evidence>
<dbReference type="AlphaFoldDB" id="A0A8T2UIC7"/>
<evidence type="ECO:0000256" key="4">
    <source>
        <dbReference type="ARBA" id="ARBA00022741"/>
    </source>
</evidence>
<dbReference type="EC" id="2.7.1.68" evidence="1"/>
<dbReference type="PIRSF" id="PIRSF037274">
    <property type="entry name" value="PIP5K_plant_prd"/>
    <property type="match status" value="1"/>
</dbReference>
<keyword evidence="4 7" id="KW-0547">Nucleotide-binding</keyword>
<dbReference type="GO" id="GO:0005524">
    <property type="term" value="F:ATP binding"/>
    <property type="evidence" value="ECO:0007669"/>
    <property type="project" value="UniProtKB-UniRule"/>
</dbReference>
<keyword evidence="2 7" id="KW-0808">Transferase</keyword>
<dbReference type="InterPro" id="IPR023610">
    <property type="entry name" value="PInositol-4/5-P-5/4-kinase"/>
</dbReference>
<dbReference type="SMART" id="SM00330">
    <property type="entry name" value="PIPKc"/>
    <property type="match status" value="1"/>
</dbReference>
<organism evidence="9 10">
    <name type="scientific">Ceratopteris richardii</name>
    <name type="common">Triangle waterfern</name>
    <dbReference type="NCBI Taxonomy" id="49495"/>
    <lineage>
        <taxon>Eukaryota</taxon>
        <taxon>Viridiplantae</taxon>
        <taxon>Streptophyta</taxon>
        <taxon>Embryophyta</taxon>
        <taxon>Tracheophyta</taxon>
        <taxon>Polypodiopsida</taxon>
        <taxon>Polypodiidae</taxon>
        <taxon>Polypodiales</taxon>
        <taxon>Pteridineae</taxon>
        <taxon>Pteridaceae</taxon>
        <taxon>Parkerioideae</taxon>
        <taxon>Ceratopteris</taxon>
    </lineage>
</organism>
<evidence type="ECO:0000256" key="3">
    <source>
        <dbReference type="ARBA" id="ARBA00022737"/>
    </source>
</evidence>
<gene>
    <name evidence="9" type="ORF">KP509_06G017300</name>
</gene>
<dbReference type="SUPFAM" id="SSF56104">
    <property type="entry name" value="SAICAR synthase-like"/>
    <property type="match status" value="1"/>
</dbReference>
<dbReference type="InterPro" id="IPR027484">
    <property type="entry name" value="PInositol-4-P-5-kinase_N"/>
</dbReference>
<evidence type="ECO:0000256" key="6">
    <source>
        <dbReference type="ARBA" id="ARBA00022840"/>
    </source>
</evidence>
<dbReference type="Gene3D" id="3.30.800.10">
    <property type="entry name" value="Phosphatidylinositol Phosphate Kinase II Beta"/>
    <property type="match status" value="1"/>
</dbReference>
<dbReference type="Proteomes" id="UP000825935">
    <property type="component" value="Chromosome 6"/>
</dbReference>
<dbReference type="EMBL" id="CM035411">
    <property type="protein sequence ID" value="KAH7434428.1"/>
    <property type="molecule type" value="Genomic_DNA"/>
</dbReference>
<dbReference type="SUPFAM" id="SSF82185">
    <property type="entry name" value="Histone H3 K4-specific methyltransferase SET7/9 N-terminal domain"/>
    <property type="match status" value="2"/>
</dbReference>
<dbReference type="OrthoDB" id="70770at2759"/>
<proteinExistence type="predicted"/>